<accession>S3BE35</accession>
<proteinExistence type="predicted"/>
<dbReference type="SUPFAM" id="SSF55486">
    <property type="entry name" value="Metalloproteases ('zincins'), catalytic domain"/>
    <property type="match status" value="1"/>
</dbReference>
<name>S3BE35_9BURK</name>
<dbReference type="Proteomes" id="UP000014400">
    <property type="component" value="Unassembled WGS sequence"/>
</dbReference>
<protein>
    <submittedName>
        <fullName evidence="1">Uncharacterized protein</fullName>
    </submittedName>
</protein>
<dbReference type="STRING" id="1203554.HMPREF1476_01039"/>
<dbReference type="EMBL" id="ATCF01000015">
    <property type="protein sequence ID" value="EPD99583.1"/>
    <property type="molecule type" value="Genomic_DNA"/>
</dbReference>
<dbReference type="eggNOG" id="COG1164">
    <property type="taxonomic scope" value="Bacteria"/>
</dbReference>
<dbReference type="AlphaFoldDB" id="S3BE35"/>
<sequence>MKQTNALPSWADDGAANVRSAKFQELSFSLDVTLGALAGATAAAAERPGTYPEVLQLFARGQDLVKTLRTICRAHLGLSAADTAAVKARGDIGHKAAELNKLVEPIFRNLAERASNDPIFSAHPELRLWKEARRLRGTILDDLPPDKVAFANDVSASVLEPVRALHTHLTSTMALNVKDSDGHSRIQGFGASIAVLKNADDPVLRRTTFEAMNAWFASHSPSFLDVLNAHTGFHLALLKLAGEELFPYVMRSERMDLRVYRALFNALEARLPRIRLAVSLRQRAFGDGPMRVWNLLSPSPDALYTKGRFFWGAIEDLKLAFAQLDPEFTKFLDTASHSGWIDAHGQSMKTGGTWCDDLPALDAVRILANYLPTLSGEAALSHLLGAAWHMQVLHQAPAPARVPMLAMTELAGNFSETVLSRSLLRAAENTPEEKLQRWQMIKRLTNCLLTIPARHRLLKHILLERQKGLLSLETVNKLSVESWHHYFGDASVGEDRYVWAYKTHFYRTQPVFYDWQYTFGFLLSQVLADQFELHGSSASGANLKSVWIDSATLPANDFAAKHLHADLASQAFWLRAVDRALLPVKRLENKPDYFSS</sequence>
<gene>
    <name evidence="1" type="ORF">HMPREF1476_01039</name>
</gene>
<reference evidence="1 2" key="1">
    <citation type="submission" date="2013-04" db="EMBL/GenBank/DDBJ databases">
        <title>The Genome Sequence of Sutterella wadsworthensis HGA0223.</title>
        <authorList>
            <consortium name="The Broad Institute Genomics Platform"/>
            <person name="Earl A."/>
            <person name="Ward D."/>
            <person name="Feldgarden M."/>
            <person name="Gevers D."/>
            <person name="Schmidt T.M."/>
            <person name="Dover J."/>
            <person name="Dai D."/>
            <person name="Walker B."/>
            <person name="Young S."/>
            <person name="Zeng Q."/>
            <person name="Gargeya S."/>
            <person name="Fitzgerald M."/>
            <person name="Haas B."/>
            <person name="Abouelleil A."/>
            <person name="Allen A.W."/>
            <person name="Alvarado L."/>
            <person name="Arachchi H.M."/>
            <person name="Berlin A.M."/>
            <person name="Chapman S.B."/>
            <person name="Gainer-Dewar J."/>
            <person name="Goldberg J."/>
            <person name="Griggs A."/>
            <person name="Gujja S."/>
            <person name="Hansen M."/>
            <person name="Howarth C."/>
            <person name="Imamovic A."/>
            <person name="Ireland A."/>
            <person name="Larimer J."/>
            <person name="McCowan C."/>
            <person name="Murphy C."/>
            <person name="Pearson M."/>
            <person name="Poon T.W."/>
            <person name="Priest M."/>
            <person name="Roberts A."/>
            <person name="Saif S."/>
            <person name="Shea T."/>
            <person name="Sisk P."/>
            <person name="Sykes S."/>
            <person name="Wortman J."/>
            <person name="Nusbaum C."/>
            <person name="Birren B."/>
        </authorList>
    </citation>
    <scope>NUCLEOTIDE SEQUENCE [LARGE SCALE GENOMIC DNA]</scope>
    <source>
        <strain evidence="1 2">HGA0223</strain>
    </source>
</reference>
<dbReference type="InterPro" id="IPR042088">
    <property type="entry name" value="OligoPept_F_C"/>
</dbReference>
<dbReference type="HOGENOM" id="CLU_449561_0_0_4"/>
<dbReference type="RefSeq" id="WP_016474346.1">
    <property type="nucleotide sequence ID" value="NZ_KE150480.1"/>
</dbReference>
<dbReference type="PATRIC" id="fig|1203554.3.peg.1062"/>
<dbReference type="Gene3D" id="1.10.1370.20">
    <property type="entry name" value="Oligoendopeptidase f, C-terminal domain"/>
    <property type="match status" value="1"/>
</dbReference>
<evidence type="ECO:0000313" key="2">
    <source>
        <dbReference type="Proteomes" id="UP000014400"/>
    </source>
</evidence>
<keyword evidence="2" id="KW-1185">Reference proteome</keyword>
<organism evidence="1 2">
    <name type="scientific">Sutterella wadsworthensis HGA0223</name>
    <dbReference type="NCBI Taxonomy" id="1203554"/>
    <lineage>
        <taxon>Bacteria</taxon>
        <taxon>Pseudomonadati</taxon>
        <taxon>Pseudomonadota</taxon>
        <taxon>Betaproteobacteria</taxon>
        <taxon>Burkholderiales</taxon>
        <taxon>Sutterellaceae</taxon>
        <taxon>Sutterella</taxon>
    </lineage>
</organism>
<comment type="caution">
    <text evidence="1">The sequence shown here is derived from an EMBL/GenBank/DDBJ whole genome shotgun (WGS) entry which is preliminary data.</text>
</comment>
<evidence type="ECO:0000313" key="1">
    <source>
        <dbReference type="EMBL" id="EPD99583.1"/>
    </source>
</evidence>